<feature type="transmembrane region" description="Helical" evidence="10">
    <location>
        <begin position="364"/>
        <end position="385"/>
    </location>
</feature>
<dbReference type="EMBL" id="CP007389">
    <property type="protein sequence ID" value="APT74286.1"/>
    <property type="molecule type" value="Genomic_DNA"/>
</dbReference>
<keyword evidence="5 10" id="KW-0812">Transmembrane</keyword>
<keyword evidence="4" id="KW-1003">Cell membrane</keyword>
<keyword evidence="7" id="KW-0406">Ion transport</keyword>
<dbReference type="InterPro" id="IPR048279">
    <property type="entry name" value="MdtK-like"/>
</dbReference>
<evidence type="ECO:0000256" key="10">
    <source>
        <dbReference type="SAM" id="Phobius"/>
    </source>
</evidence>
<proteinExistence type="predicted"/>
<feature type="transmembrane region" description="Helical" evidence="10">
    <location>
        <begin position="134"/>
        <end position="153"/>
    </location>
</feature>
<evidence type="ECO:0000256" key="8">
    <source>
        <dbReference type="ARBA" id="ARBA00023136"/>
    </source>
</evidence>
<dbReference type="RefSeq" id="WP_012057560.1">
    <property type="nucleotide sequence ID" value="NZ_CP007389.1"/>
</dbReference>
<evidence type="ECO:0000313" key="12">
    <source>
        <dbReference type="Proteomes" id="UP000185490"/>
    </source>
</evidence>
<evidence type="ECO:0000256" key="3">
    <source>
        <dbReference type="ARBA" id="ARBA00022449"/>
    </source>
</evidence>
<dbReference type="PANTHER" id="PTHR43298:SF2">
    <property type="entry name" value="FMN_FAD EXPORTER YEEO-RELATED"/>
    <property type="match status" value="1"/>
</dbReference>
<name>A0ABM6GFF7_9BACT</name>
<feature type="transmembrane region" description="Helical" evidence="10">
    <location>
        <begin position="15"/>
        <end position="35"/>
    </location>
</feature>
<keyword evidence="2" id="KW-0813">Transport</keyword>
<feature type="transmembrane region" description="Helical" evidence="10">
    <location>
        <begin position="283"/>
        <end position="306"/>
    </location>
</feature>
<reference evidence="11 12" key="1">
    <citation type="submission" date="2014-02" db="EMBL/GenBank/DDBJ databases">
        <title>Diversity of Thermotogales isolates from hydrothermal vents.</title>
        <authorList>
            <person name="Haverkamp T.H.A."/>
            <person name="Lossouarn J."/>
            <person name="Geslin C."/>
            <person name="Nesbo C.L."/>
        </authorList>
    </citation>
    <scope>NUCLEOTIDE SEQUENCE [LARGE SCALE GENOMIC DNA]</scope>
    <source>
        <strain evidence="11 12">431</strain>
    </source>
</reference>
<feature type="transmembrane region" description="Helical" evidence="10">
    <location>
        <begin position="47"/>
        <end position="76"/>
    </location>
</feature>
<evidence type="ECO:0000256" key="9">
    <source>
        <dbReference type="ARBA" id="ARBA00031636"/>
    </source>
</evidence>
<dbReference type="CDD" id="cd13137">
    <property type="entry name" value="MATE_NorM_like"/>
    <property type="match status" value="1"/>
</dbReference>
<dbReference type="InterPro" id="IPR002528">
    <property type="entry name" value="MATE_fam"/>
</dbReference>
<dbReference type="PIRSF" id="PIRSF006603">
    <property type="entry name" value="DinF"/>
    <property type="match status" value="1"/>
</dbReference>
<evidence type="ECO:0000313" key="11">
    <source>
        <dbReference type="EMBL" id="APT74286.1"/>
    </source>
</evidence>
<comment type="subcellular location">
    <subcellularLocation>
        <location evidence="1">Cell membrane</location>
        <topology evidence="1">Multi-pass membrane protein</topology>
    </subcellularLocation>
</comment>
<accession>A0ABM6GFF7</accession>
<evidence type="ECO:0000256" key="2">
    <source>
        <dbReference type="ARBA" id="ARBA00022448"/>
    </source>
</evidence>
<dbReference type="NCBIfam" id="TIGR00797">
    <property type="entry name" value="matE"/>
    <property type="match status" value="1"/>
</dbReference>
<feature type="transmembrane region" description="Helical" evidence="10">
    <location>
        <begin position="165"/>
        <end position="183"/>
    </location>
</feature>
<keyword evidence="6 10" id="KW-1133">Transmembrane helix</keyword>
<organism evidence="11 12">
    <name type="scientific">Thermosipho melanesiensis</name>
    <dbReference type="NCBI Taxonomy" id="46541"/>
    <lineage>
        <taxon>Bacteria</taxon>
        <taxon>Thermotogati</taxon>
        <taxon>Thermotogota</taxon>
        <taxon>Thermotogae</taxon>
        <taxon>Thermotogales</taxon>
        <taxon>Fervidobacteriaceae</taxon>
        <taxon>Thermosipho</taxon>
    </lineage>
</organism>
<evidence type="ECO:0000256" key="4">
    <source>
        <dbReference type="ARBA" id="ARBA00022475"/>
    </source>
</evidence>
<feature type="transmembrane region" description="Helical" evidence="10">
    <location>
        <begin position="203"/>
        <end position="224"/>
    </location>
</feature>
<keyword evidence="8 10" id="KW-0472">Membrane</keyword>
<dbReference type="Proteomes" id="UP000185490">
    <property type="component" value="Chromosome"/>
</dbReference>
<feature type="transmembrane region" description="Helical" evidence="10">
    <location>
        <begin position="392"/>
        <end position="416"/>
    </location>
</feature>
<feature type="transmembrane region" description="Helical" evidence="10">
    <location>
        <begin position="96"/>
        <end position="114"/>
    </location>
</feature>
<evidence type="ECO:0000256" key="7">
    <source>
        <dbReference type="ARBA" id="ARBA00023065"/>
    </source>
</evidence>
<keyword evidence="12" id="KW-1185">Reference proteome</keyword>
<feature type="transmembrane region" description="Helical" evidence="10">
    <location>
        <begin position="422"/>
        <end position="443"/>
    </location>
</feature>
<feature type="transmembrane region" description="Helical" evidence="10">
    <location>
        <begin position="327"/>
        <end position="352"/>
    </location>
</feature>
<evidence type="ECO:0000256" key="5">
    <source>
        <dbReference type="ARBA" id="ARBA00022692"/>
    </source>
</evidence>
<evidence type="ECO:0000256" key="6">
    <source>
        <dbReference type="ARBA" id="ARBA00022989"/>
    </source>
</evidence>
<keyword evidence="3" id="KW-0050">Antiport</keyword>
<sequence length="453" mass="50845">MPARDLTRGSIIKQIFLMGLPTAIGFSFQMFYDIIDIFWIGKISSQAIAGVGIFTTIFWVVEALNEIIGVSSISLISQSFGKKDFEKTNMAIEQTITFKFLVALIGSLILIVFLKPLMSLFAGTQIVFYGLEYGYLRIFFLPIMFSSFSVNTALRSIGDSKTPMLLMILSSVVNIILDPILMFDKLPIVNIRGFNMGVKGAALATIIAQSLAFLIGFYVLFSGRENIKPSFKRLFRLIFELDKKLILIGLPNGFEVFMRQLSAVVTLYFVAIYGEANITAYTIGGRIFGFVFMPLWGFLMGGSAIIGQNLGAEKISRAEKIAKISGWFSVVFTAIFLIFILIYAPSLISIFSKEENIIESGALFLRYSTLGLLFLAYAIGLSIVFPGSGYNLPYLFMSLGSRWFVQIPLMYIFAIVFRLPVIWLWLSFAFGDISEFIIAIYFYKKGGWKYKRV</sequence>
<dbReference type="PANTHER" id="PTHR43298">
    <property type="entry name" value="MULTIDRUG RESISTANCE PROTEIN NORM-RELATED"/>
    <property type="match status" value="1"/>
</dbReference>
<evidence type="ECO:0000256" key="1">
    <source>
        <dbReference type="ARBA" id="ARBA00004651"/>
    </source>
</evidence>
<protein>
    <recommendedName>
        <fullName evidence="9">Multidrug-efflux transporter</fullName>
    </recommendedName>
</protein>
<dbReference type="InterPro" id="IPR050222">
    <property type="entry name" value="MATE_MdtK"/>
</dbReference>
<gene>
    <name evidence="11" type="ORF">BW47_07170</name>
</gene>
<dbReference type="Pfam" id="PF01554">
    <property type="entry name" value="MatE"/>
    <property type="match status" value="2"/>
</dbReference>